<dbReference type="GO" id="GO:0030513">
    <property type="term" value="P:positive regulation of BMP signaling pathway"/>
    <property type="evidence" value="ECO:0007669"/>
    <property type="project" value="Ensembl"/>
</dbReference>
<dbReference type="GO" id="GO:0043010">
    <property type="term" value="P:camera-type eye development"/>
    <property type="evidence" value="ECO:0007669"/>
    <property type="project" value="Ensembl"/>
</dbReference>
<dbReference type="GO" id="GO:0007155">
    <property type="term" value="P:cell adhesion"/>
    <property type="evidence" value="ECO:0007669"/>
    <property type="project" value="Ensembl"/>
</dbReference>
<dbReference type="GO" id="GO:0050678">
    <property type="term" value="P:regulation of epithelial cell proliferation"/>
    <property type="evidence" value="ECO:0007669"/>
    <property type="project" value="Ensembl"/>
</dbReference>
<comment type="subcellular location">
    <subcellularLocation>
        <location evidence="1">Nucleus</location>
    </subcellularLocation>
</comment>
<dbReference type="GO" id="GO:0030509">
    <property type="term" value="P:BMP signaling pathway"/>
    <property type="evidence" value="ECO:0007669"/>
    <property type="project" value="Ensembl"/>
</dbReference>
<keyword evidence="3" id="KW-0804">Transcription</keyword>
<evidence type="ECO:0000256" key="2">
    <source>
        <dbReference type="ARBA" id="ARBA00023015"/>
    </source>
</evidence>
<dbReference type="GO" id="GO:0007219">
    <property type="term" value="P:Notch signaling pathway"/>
    <property type="evidence" value="ECO:0007669"/>
    <property type="project" value="Ensembl"/>
</dbReference>
<feature type="domain" description="Orange" evidence="6">
    <location>
        <begin position="90"/>
        <end position="122"/>
    </location>
</feature>
<evidence type="ECO:0000256" key="4">
    <source>
        <dbReference type="ARBA" id="ARBA00023242"/>
    </source>
</evidence>
<organism evidence="7 8">
    <name type="scientific">Salvator merianae</name>
    <name type="common">Argentine black and white tegu</name>
    <name type="synonym">Tupinambis merianae</name>
    <dbReference type="NCBI Taxonomy" id="96440"/>
    <lineage>
        <taxon>Eukaryota</taxon>
        <taxon>Metazoa</taxon>
        <taxon>Chordata</taxon>
        <taxon>Craniata</taxon>
        <taxon>Vertebrata</taxon>
        <taxon>Euteleostomi</taxon>
        <taxon>Lepidosauria</taxon>
        <taxon>Squamata</taxon>
        <taxon>Bifurcata</taxon>
        <taxon>Unidentata</taxon>
        <taxon>Episquamata</taxon>
        <taxon>Laterata</taxon>
        <taxon>Teiioidea</taxon>
        <taxon>Teiidae</taxon>
        <taxon>Salvator</taxon>
    </lineage>
</organism>
<feature type="compositionally biased region" description="Basic and acidic residues" evidence="5">
    <location>
        <begin position="15"/>
        <end position="27"/>
    </location>
</feature>
<evidence type="ECO:0000313" key="8">
    <source>
        <dbReference type="Proteomes" id="UP000694421"/>
    </source>
</evidence>
<dbReference type="GO" id="GO:0048715">
    <property type="term" value="P:negative regulation of oligodendrocyte differentiation"/>
    <property type="evidence" value="ECO:0007669"/>
    <property type="project" value="Ensembl"/>
</dbReference>
<dbReference type="GO" id="GO:1990837">
    <property type="term" value="F:sequence-specific double-stranded DNA binding"/>
    <property type="evidence" value="ECO:0007669"/>
    <property type="project" value="Ensembl"/>
</dbReference>
<dbReference type="Gene3D" id="4.10.280.10">
    <property type="entry name" value="Helix-loop-helix DNA-binding domain"/>
    <property type="match status" value="1"/>
</dbReference>
<dbReference type="GO" id="GO:0072086">
    <property type="term" value="P:specification of loop of Henle identity"/>
    <property type="evidence" value="ECO:0007669"/>
    <property type="project" value="Ensembl"/>
</dbReference>
<dbReference type="Pfam" id="PF07527">
    <property type="entry name" value="Hairy_orange"/>
    <property type="match status" value="1"/>
</dbReference>
<dbReference type="Proteomes" id="UP000694421">
    <property type="component" value="Unplaced"/>
</dbReference>
<dbReference type="GO" id="GO:0046983">
    <property type="term" value="F:protein dimerization activity"/>
    <property type="evidence" value="ECO:0007669"/>
    <property type="project" value="InterPro"/>
</dbReference>
<dbReference type="GO" id="GO:0031641">
    <property type="term" value="P:regulation of myelination"/>
    <property type="evidence" value="ECO:0007669"/>
    <property type="project" value="Ensembl"/>
</dbReference>
<dbReference type="PROSITE" id="PS51054">
    <property type="entry name" value="ORANGE"/>
    <property type="match status" value="1"/>
</dbReference>
<dbReference type="GO" id="GO:0045608">
    <property type="term" value="P:negative regulation of inner ear auditory receptor cell differentiation"/>
    <property type="evidence" value="ECO:0007669"/>
    <property type="project" value="Ensembl"/>
</dbReference>
<reference evidence="7" key="2">
    <citation type="submission" date="2025-09" db="UniProtKB">
        <authorList>
            <consortium name="Ensembl"/>
        </authorList>
    </citation>
    <scope>IDENTIFICATION</scope>
</reference>
<dbReference type="GO" id="GO:0048469">
    <property type="term" value="P:cell maturation"/>
    <property type="evidence" value="ECO:0007669"/>
    <property type="project" value="Ensembl"/>
</dbReference>
<dbReference type="GO" id="GO:0065003">
    <property type="term" value="P:protein-containing complex assembly"/>
    <property type="evidence" value="ECO:0007669"/>
    <property type="project" value="Ensembl"/>
</dbReference>
<dbReference type="GO" id="GO:0048708">
    <property type="term" value="P:astrocyte differentiation"/>
    <property type="evidence" value="ECO:0007669"/>
    <property type="project" value="Ensembl"/>
</dbReference>
<dbReference type="GO" id="GO:0022010">
    <property type="term" value="P:central nervous system myelination"/>
    <property type="evidence" value="ECO:0007669"/>
    <property type="project" value="Ensembl"/>
</dbReference>
<dbReference type="GO" id="GO:0021953">
    <property type="term" value="P:central nervous system neuron differentiation"/>
    <property type="evidence" value="ECO:0007669"/>
    <property type="project" value="Ensembl"/>
</dbReference>
<dbReference type="SUPFAM" id="SSF158457">
    <property type="entry name" value="Orange domain-like"/>
    <property type="match status" value="1"/>
</dbReference>
<dbReference type="InterPro" id="IPR036638">
    <property type="entry name" value="HLH_DNA-bd_sf"/>
</dbReference>
<dbReference type="GO" id="GO:0046427">
    <property type="term" value="P:positive regulation of receptor signaling pathway via JAK-STAT"/>
    <property type="evidence" value="ECO:0007669"/>
    <property type="project" value="Ensembl"/>
</dbReference>
<evidence type="ECO:0000259" key="6">
    <source>
        <dbReference type="PROSITE" id="PS51054"/>
    </source>
</evidence>
<evidence type="ECO:0000256" key="1">
    <source>
        <dbReference type="ARBA" id="ARBA00004123"/>
    </source>
</evidence>
<accession>A0A8D0DKT6</accession>
<dbReference type="GO" id="GO:0097150">
    <property type="term" value="P:neuronal stem cell population maintenance"/>
    <property type="evidence" value="ECO:0007669"/>
    <property type="project" value="Ensembl"/>
</dbReference>
<protein>
    <submittedName>
        <fullName evidence="7">Hes family bHLH transcription factor 5</fullName>
    </submittedName>
</protein>
<dbReference type="InterPro" id="IPR003650">
    <property type="entry name" value="Orange_dom"/>
</dbReference>
<reference evidence="7" key="1">
    <citation type="submission" date="2025-08" db="UniProtKB">
        <authorList>
            <consortium name="Ensembl"/>
        </authorList>
    </citation>
    <scope>IDENTIFICATION</scope>
</reference>
<dbReference type="GO" id="GO:0072282">
    <property type="term" value="P:metanephric nephron tubule morphogenesis"/>
    <property type="evidence" value="ECO:0007669"/>
    <property type="project" value="Ensembl"/>
</dbReference>
<name>A0A8D0DKT6_SALMN</name>
<keyword evidence="4" id="KW-0539">Nucleus</keyword>
<evidence type="ECO:0000256" key="3">
    <source>
        <dbReference type="ARBA" id="ARBA00023163"/>
    </source>
</evidence>
<dbReference type="AlphaFoldDB" id="A0A8D0DKT6"/>
<dbReference type="GO" id="GO:0007224">
    <property type="term" value="P:smoothened signaling pathway"/>
    <property type="evidence" value="ECO:0007669"/>
    <property type="project" value="Ensembl"/>
</dbReference>
<dbReference type="GO" id="GO:0021781">
    <property type="term" value="P:glial cell fate commitment"/>
    <property type="evidence" value="ECO:0007669"/>
    <property type="project" value="Ensembl"/>
</dbReference>
<dbReference type="GO" id="GO:0042491">
    <property type="term" value="P:inner ear auditory receptor cell differentiation"/>
    <property type="evidence" value="ECO:0007669"/>
    <property type="project" value="Ensembl"/>
</dbReference>
<dbReference type="GeneTree" id="ENSGT00940000162836"/>
<dbReference type="GO" id="GO:0072050">
    <property type="term" value="P:S-shaped body morphogenesis"/>
    <property type="evidence" value="ECO:0007669"/>
    <property type="project" value="Ensembl"/>
</dbReference>
<dbReference type="GO" id="GO:0045944">
    <property type="term" value="P:positive regulation of transcription by RNA polymerase II"/>
    <property type="evidence" value="ECO:0007669"/>
    <property type="project" value="Ensembl"/>
</dbReference>
<proteinExistence type="predicted"/>
<dbReference type="GO" id="GO:0021915">
    <property type="term" value="P:neural tube development"/>
    <property type="evidence" value="ECO:0007669"/>
    <property type="project" value="Ensembl"/>
</dbReference>
<dbReference type="GO" id="GO:0005634">
    <property type="term" value="C:nucleus"/>
    <property type="evidence" value="ECO:0007669"/>
    <property type="project" value="UniProtKB-SubCell"/>
</dbReference>
<evidence type="ECO:0000313" key="7">
    <source>
        <dbReference type="Ensembl" id="ENSSMRP00000011462.1"/>
    </source>
</evidence>
<keyword evidence="8" id="KW-1185">Reference proteome</keyword>
<dbReference type="GO" id="GO:0021537">
    <property type="term" value="P:telencephalon development"/>
    <property type="evidence" value="ECO:0007669"/>
    <property type="project" value="Ensembl"/>
</dbReference>
<dbReference type="GO" id="GO:2000737">
    <property type="term" value="P:negative regulation of stem cell differentiation"/>
    <property type="evidence" value="ECO:0007669"/>
    <property type="project" value="Ensembl"/>
</dbReference>
<feature type="region of interest" description="Disordered" evidence="5">
    <location>
        <begin position="1"/>
        <end position="27"/>
    </location>
</feature>
<dbReference type="GO" id="GO:0045747">
    <property type="term" value="P:positive regulation of Notch signaling pathway"/>
    <property type="evidence" value="ECO:0007669"/>
    <property type="project" value="Ensembl"/>
</dbReference>
<dbReference type="PANTHER" id="PTHR10985">
    <property type="entry name" value="BASIC HELIX-LOOP-HELIX TRANSCRIPTION FACTOR, HES-RELATED"/>
    <property type="match status" value="1"/>
</dbReference>
<dbReference type="GO" id="GO:0048661">
    <property type="term" value="P:positive regulation of smooth muscle cell proliferation"/>
    <property type="evidence" value="ECO:0007669"/>
    <property type="project" value="Ensembl"/>
</dbReference>
<dbReference type="Ensembl" id="ENSSMRT00000013354.1">
    <property type="protein sequence ID" value="ENSSMRP00000011462.1"/>
    <property type="gene ID" value="ENSSMRG00000009011.1"/>
</dbReference>
<sequence length="162" mass="17889">MAPSSIHALPLDTRAAGEKSRRKKPLADRCRHECLSSSVQRLKLLLGKELQRSQPCSKLEQDDTLERTVSSLRPSHTMASLTSTSTTQGYSKGYSSCLRETLKFLAAHSASSETQSKLLSHLQKFGEAARNDLPHPCGPKGLQKASTQNASSKRTCVLWRPW</sequence>
<dbReference type="GO" id="GO:0090162">
    <property type="term" value="P:establishment of epithelial cell polarity"/>
    <property type="evidence" value="ECO:0007669"/>
    <property type="project" value="Ensembl"/>
</dbReference>
<feature type="compositionally biased region" description="Polar residues" evidence="5">
    <location>
        <begin position="67"/>
        <end position="86"/>
    </location>
</feature>
<feature type="region of interest" description="Disordered" evidence="5">
    <location>
        <begin position="55"/>
        <end position="86"/>
    </location>
</feature>
<dbReference type="InterPro" id="IPR050370">
    <property type="entry name" value="HES_HEY"/>
</dbReference>
<dbReference type="SMART" id="SM00511">
    <property type="entry name" value="ORANGE"/>
    <property type="match status" value="1"/>
</dbReference>
<dbReference type="GO" id="GO:0060122">
    <property type="term" value="P:inner ear receptor cell stereocilium organization"/>
    <property type="evidence" value="ECO:0007669"/>
    <property type="project" value="Ensembl"/>
</dbReference>
<dbReference type="GO" id="GO:0048712">
    <property type="term" value="P:negative regulation of astrocyte differentiation"/>
    <property type="evidence" value="ECO:0007669"/>
    <property type="project" value="Ensembl"/>
</dbReference>
<dbReference type="GO" id="GO:0001227">
    <property type="term" value="F:DNA-binding transcription repressor activity, RNA polymerase II-specific"/>
    <property type="evidence" value="ECO:0007669"/>
    <property type="project" value="Ensembl"/>
</dbReference>
<keyword evidence="2" id="KW-0805">Transcription regulation</keyword>
<dbReference type="GO" id="GO:0072049">
    <property type="term" value="P:comma-shaped body morphogenesis"/>
    <property type="evidence" value="ECO:0007669"/>
    <property type="project" value="Ensembl"/>
</dbReference>
<dbReference type="GO" id="GO:0051216">
    <property type="term" value="P:cartilage development"/>
    <property type="evidence" value="ECO:0007669"/>
    <property type="project" value="Ensembl"/>
</dbReference>
<evidence type="ECO:0000256" key="5">
    <source>
        <dbReference type="SAM" id="MobiDB-lite"/>
    </source>
</evidence>